<evidence type="ECO:0000256" key="1">
    <source>
        <dbReference type="SAM" id="MobiDB-lite"/>
    </source>
</evidence>
<feature type="compositionally biased region" description="Pro residues" evidence="1">
    <location>
        <begin position="7"/>
        <end position="31"/>
    </location>
</feature>
<accession>A0A540LMI5</accession>
<name>A0A540LMI5_MALBA</name>
<reference evidence="2 3" key="1">
    <citation type="journal article" date="2019" name="G3 (Bethesda)">
        <title>Sequencing of a Wild Apple (Malus baccata) Genome Unravels the Differences Between Cultivated and Wild Apple Species Regarding Disease Resistance and Cold Tolerance.</title>
        <authorList>
            <person name="Chen X."/>
        </authorList>
    </citation>
    <scope>NUCLEOTIDE SEQUENCE [LARGE SCALE GENOMIC DNA]</scope>
    <source>
        <strain evidence="3">cv. Shandingzi</strain>
        <tissue evidence="2">Leaves</tissue>
    </source>
</reference>
<dbReference type="Proteomes" id="UP000315295">
    <property type="component" value="Unassembled WGS sequence"/>
</dbReference>
<keyword evidence="3" id="KW-1185">Reference proteome</keyword>
<protein>
    <recommendedName>
        <fullName evidence="4">Cysteine-rich transmembrane CYSTM domain-containing protein</fullName>
    </recommendedName>
</protein>
<dbReference type="EMBL" id="VIEB01000528">
    <property type="protein sequence ID" value="TQD87690.1"/>
    <property type="molecule type" value="Genomic_DNA"/>
</dbReference>
<comment type="caution">
    <text evidence="2">The sequence shown here is derived from an EMBL/GenBank/DDBJ whole genome shotgun (WGS) entry which is preliminary data.</text>
</comment>
<evidence type="ECO:0000313" key="3">
    <source>
        <dbReference type="Proteomes" id="UP000315295"/>
    </source>
</evidence>
<dbReference type="AlphaFoldDB" id="A0A540LMI5"/>
<organism evidence="2 3">
    <name type="scientific">Malus baccata</name>
    <name type="common">Siberian crab apple</name>
    <name type="synonym">Pyrus baccata</name>
    <dbReference type="NCBI Taxonomy" id="106549"/>
    <lineage>
        <taxon>Eukaryota</taxon>
        <taxon>Viridiplantae</taxon>
        <taxon>Streptophyta</taxon>
        <taxon>Embryophyta</taxon>
        <taxon>Tracheophyta</taxon>
        <taxon>Spermatophyta</taxon>
        <taxon>Magnoliopsida</taxon>
        <taxon>eudicotyledons</taxon>
        <taxon>Gunneridae</taxon>
        <taxon>Pentapetalae</taxon>
        <taxon>rosids</taxon>
        <taxon>fabids</taxon>
        <taxon>Rosales</taxon>
        <taxon>Rosaceae</taxon>
        <taxon>Amygdaloideae</taxon>
        <taxon>Maleae</taxon>
        <taxon>Malus</taxon>
    </lineage>
</organism>
<sequence length="84" mass="9024">MRYHPVPGGPPPPPPSDYPPPRPPPGPPPPGYHGYFYPPAPTPNQPPPSSLQDNDGPGCCSVLRDWYAHTLLLPTDSLAFSFSP</sequence>
<gene>
    <name evidence="2" type="ORF">C1H46_026751</name>
</gene>
<proteinExistence type="predicted"/>
<feature type="compositionally biased region" description="Pro residues" evidence="1">
    <location>
        <begin position="38"/>
        <end position="49"/>
    </location>
</feature>
<feature type="region of interest" description="Disordered" evidence="1">
    <location>
        <begin position="1"/>
        <end position="58"/>
    </location>
</feature>
<evidence type="ECO:0008006" key="4">
    <source>
        <dbReference type="Google" id="ProtNLM"/>
    </source>
</evidence>
<evidence type="ECO:0000313" key="2">
    <source>
        <dbReference type="EMBL" id="TQD87690.1"/>
    </source>
</evidence>